<evidence type="ECO:0000313" key="1">
    <source>
        <dbReference type="EMBL" id="KAA6412851.1"/>
    </source>
</evidence>
<sequence length="75" mass="8269">MKSEHNLEYSEILRESNILIAAGNETSATAMTNRMFLRIRKPRVLSALCAKLDPIMLAQPTPAAPFSTVKDPPSL</sequence>
<evidence type="ECO:0000313" key="2">
    <source>
        <dbReference type="Proteomes" id="UP000324767"/>
    </source>
</evidence>
<reference evidence="1 2" key="1">
    <citation type="submission" date="2019-09" db="EMBL/GenBank/DDBJ databases">
        <title>The hologenome of the rock-dwelling lichen Lasallia pustulata.</title>
        <authorList>
            <person name="Greshake Tzovaras B."/>
            <person name="Segers F."/>
            <person name="Bicker A."/>
            <person name="Dal Grande F."/>
            <person name="Otte J."/>
            <person name="Hankeln T."/>
            <person name="Schmitt I."/>
            <person name="Ebersberger I."/>
        </authorList>
    </citation>
    <scope>NUCLEOTIDE SEQUENCE [LARGE SCALE GENOMIC DNA]</scope>
    <source>
        <strain evidence="1">A1-1</strain>
    </source>
</reference>
<gene>
    <name evidence="1" type="ORF">FRX48_03844</name>
</gene>
<dbReference type="Proteomes" id="UP000324767">
    <property type="component" value="Unassembled WGS sequence"/>
</dbReference>
<accession>A0A5M8PVY9</accession>
<dbReference type="EMBL" id="VXIT01000005">
    <property type="protein sequence ID" value="KAA6412851.1"/>
    <property type="molecule type" value="Genomic_DNA"/>
</dbReference>
<dbReference type="Gene3D" id="1.10.630.10">
    <property type="entry name" value="Cytochrome P450"/>
    <property type="match status" value="1"/>
</dbReference>
<dbReference type="SUPFAM" id="SSF48264">
    <property type="entry name" value="Cytochrome P450"/>
    <property type="match status" value="1"/>
</dbReference>
<dbReference type="GO" id="GO:0005506">
    <property type="term" value="F:iron ion binding"/>
    <property type="evidence" value="ECO:0007669"/>
    <property type="project" value="InterPro"/>
</dbReference>
<dbReference type="GO" id="GO:0004497">
    <property type="term" value="F:monooxygenase activity"/>
    <property type="evidence" value="ECO:0007669"/>
    <property type="project" value="InterPro"/>
</dbReference>
<protein>
    <submittedName>
        <fullName evidence="1">Cytochrome E-group I</fullName>
    </submittedName>
</protein>
<dbReference type="InterPro" id="IPR036396">
    <property type="entry name" value="Cyt_P450_sf"/>
</dbReference>
<dbReference type="AlphaFoldDB" id="A0A5M8PVY9"/>
<comment type="caution">
    <text evidence="1">The sequence shown here is derived from an EMBL/GenBank/DDBJ whole genome shotgun (WGS) entry which is preliminary data.</text>
</comment>
<proteinExistence type="predicted"/>
<name>A0A5M8PVY9_9LECA</name>
<dbReference type="GO" id="GO:0016705">
    <property type="term" value="F:oxidoreductase activity, acting on paired donors, with incorporation or reduction of molecular oxygen"/>
    <property type="evidence" value="ECO:0007669"/>
    <property type="project" value="InterPro"/>
</dbReference>
<dbReference type="GO" id="GO:0020037">
    <property type="term" value="F:heme binding"/>
    <property type="evidence" value="ECO:0007669"/>
    <property type="project" value="InterPro"/>
</dbReference>
<organism evidence="1 2">
    <name type="scientific">Lasallia pustulata</name>
    <dbReference type="NCBI Taxonomy" id="136370"/>
    <lineage>
        <taxon>Eukaryota</taxon>
        <taxon>Fungi</taxon>
        <taxon>Dikarya</taxon>
        <taxon>Ascomycota</taxon>
        <taxon>Pezizomycotina</taxon>
        <taxon>Lecanoromycetes</taxon>
        <taxon>OSLEUM clade</taxon>
        <taxon>Umbilicariomycetidae</taxon>
        <taxon>Umbilicariales</taxon>
        <taxon>Umbilicariaceae</taxon>
        <taxon>Lasallia</taxon>
    </lineage>
</organism>